<evidence type="ECO:0000256" key="8">
    <source>
        <dbReference type="SAM" id="SignalP"/>
    </source>
</evidence>
<keyword evidence="5 8" id="KW-0732">Signal</keyword>
<reference evidence="10" key="2">
    <citation type="submission" date="2025-09" db="UniProtKB">
        <authorList>
            <consortium name="Ensembl"/>
        </authorList>
    </citation>
    <scope>IDENTIFICATION</scope>
</reference>
<reference evidence="10" key="1">
    <citation type="submission" date="2025-08" db="UniProtKB">
        <authorList>
            <consortium name="Ensembl"/>
        </authorList>
    </citation>
    <scope>IDENTIFICATION</scope>
</reference>
<comment type="subcellular location">
    <subcellularLocation>
        <location evidence="1">Cell membrane</location>
    </subcellularLocation>
    <subcellularLocation>
        <location evidence="2">Secreted</location>
    </subcellularLocation>
</comment>
<evidence type="ECO:0000256" key="4">
    <source>
        <dbReference type="ARBA" id="ARBA00022525"/>
    </source>
</evidence>
<feature type="signal peptide" evidence="8">
    <location>
        <begin position="1"/>
        <end position="19"/>
    </location>
</feature>
<keyword evidence="4" id="KW-0964">Secreted</keyword>
<feature type="chain" id="PRO_5034199486" evidence="8">
    <location>
        <begin position="20"/>
        <end position="227"/>
    </location>
</feature>
<dbReference type="Pfam" id="PF00087">
    <property type="entry name" value="Toxin_TOLIP"/>
    <property type="match status" value="1"/>
</dbReference>
<evidence type="ECO:0000256" key="3">
    <source>
        <dbReference type="ARBA" id="ARBA00022475"/>
    </source>
</evidence>
<dbReference type="Proteomes" id="UP000694427">
    <property type="component" value="Unplaced"/>
</dbReference>
<dbReference type="GO" id="GO:0005576">
    <property type="term" value="C:extracellular region"/>
    <property type="evidence" value="ECO:0007669"/>
    <property type="project" value="UniProtKB-SubCell"/>
</dbReference>
<dbReference type="AlphaFoldDB" id="A0A8C1N329"/>
<protein>
    <submittedName>
        <fullName evidence="10">Lymphocyte antigen 6 family member M4</fullName>
    </submittedName>
</protein>
<dbReference type="SUPFAM" id="SSF57302">
    <property type="entry name" value="Snake toxin-like"/>
    <property type="match status" value="2"/>
</dbReference>
<sequence length="227" mass="24264">MDVQFSVFLLFIFFTAGHSLNCYECVGLSCADQNVKACPETNTCFSSTTVTQYGDTTTKAKIKGCLPSYACISGYTNFSIPNMSFFCCDTDLCNARDAPDPSVESSSTNSDIPNDVPNGKKCFYCDLQSCSKIRDCSGNEDQCFTATVNFGSQSVAAKGCISKQACDASAFLPSGQGITCCRGNLCNGVSVNQSVTQINIQSPDGAQSVTQSFLFLCCSLLSFILLH</sequence>
<keyword evidence="6" id="KW-0472">Membrane</keyword>
<accession>A0A8C1N329</accession>
<dbReference type="SMART" id="SM00134">
    <property type="entry name" value="LU"/>
    <property type="match status" value="2"/>
</dbReference>
<dbReference type="GO" id="GO:0005886">
    <property type="term" value="C:plasma membrane"/>
    <property type="evidence" value="ECO:0007669"/>
    <property type="project" value="UniProtKB-SubCell"/>
</dbReference>
<organism evidence="10 11">
    <name type="scientific">Cyprinus carpio</name>
    <name type="common">Common carp</name>
    <dbReference type="NCBI Taxonomy" id="7962"/>
    <lineage>
        <taxon>Eukaryota</taxon>
        <taxon>Metazoa</taxon>
        <taxon>Chordata</taxon>
        <taxon>Craniata</taxon>
        <taxon>Vertebrata</taxon>
        <taxon>Euteleostomi</taxon>
        <taxon>Actinopterygii</taxon>
        <taxon>Neopterygii</taxon>
        <taxon>Teleostei</taxon>
        <taxon>Ostariophysi</taxon>
        <taxon>Cypriniformes</taxon>
        <taxon>Cyprinidae</taxon>
        <taxon>Cyprininae</taxon>
        <taxon>Cyprinus</taxon>
    </lineage>
</organism>
<dbReference type="Gene3D" id="2.10.60.10">
    <property type="entry name" value="CD59"/>
    <property type="match status" value="2"/>
</dbReference>
<feature type="domain" description="UPAR/Ly6" evidence="9">
    <location>
        <begin position="20"/>
        <end position="104"/>
    </location>
</feature>
<dbReference type="Ensembl" id="ENSCCRT00010094065.1">
    <property type="protein sequence ID" value="ENSCCRP00010084806.1"/>
    <property type="gene ID" value="ENSCCRG00010037019.1"/>
</dbReference>
<keyword evidence="11" id="KW-1185">Reference proteome</keyword>
<evidence type="ECO:0000259" key="9">
    <source>
        <dbReference type="SMART" id="SM00134"/>
    </source>
</evidence>
<dbReference type="PANTHER" id="PTHR20914">
    <property type="entry name" value="LY6/PLAUR DOMAIN-CONTAINING PROTEIN 8"/>
    <property type="match status" value="1"/>
</dbReference>
<dbReference type="InterPro" id="IPR016054">
    <property type="entry name" value="LY6_UPA_recep-like"/>
</dbReference>
<proteinExistence type="predicted"/>
<dbReference type="InterPro" id="IPR045860">
    <property type="entry name" value="Snake_toxin-like_sf"/>
</dbReference>
<evidence type="ECO:0000256" key="7">
    <source>
        <dbReference type="ARBA" id="ARBA00023180"/>
    </source>
</evidence>
<keyword evidence="7" id="KW-0325">Glycoprotein</keyword>
<evidence type="ECO:0000256" key="5">
    <source>
        <dbReference type="ARBA" id="ARBA00022729"/>
    </source>
</evidence>
<evidence type="ECO:0000313" key="11">
    <source>
        <dbReference type="Proteomes" id="UP000694427"/>
    </source>
</evidence>
<evidence type="ECO:0000256" key="2">
    <source>
        <dbReference type="ARBA" id="ARBA00004613"/>
    </source>
</evidence>
<evidence type="ECO:0000256" key="6">
    <source>
        <dbReference type="ARBA" id="ARBA00023136"/>
    </source>
</evidence>
<evidence type="ECO:0000313" key="10">
    <source>
        <dbReference type="Ensembl" id="ENSCCRP00010084806.1"/>
    </source>
</evidence>
<dbReference type="InterPro" id="IPR050918">
    <property type="entry name" value="CNF-like_PLA2_Inhibitor"/>
</dbReference>
<feature type="domain" description="UPAR/Ly6" evidence="9">
    <location>
        <begin position="121"/>
        <end position="198"/>
    </location>
</feature>
<dbReference type="Pfam" id="PF00021">
    <property type="entry name" value="UPAR_LY6"/>
    <property type="match status" value="1"/>
</dbReference>
<keyword evidence="3" id="KW-1003">Cell membrane</keyword>
<evidence type="ECO:0000256" key="1">
    <source>
        <dbReference type="ARBA" id="ARBA00004236"/>
    </source>
</evidence>
<name>A0A8C1N329_CYPCA</name>
<dbReference type="PANTHER" id="PTHR20914:SF24">
    <property type="entry name" value="LYMPHOCYTE ANTIGEN 6 FAMILY MEMBER M2-RELATED"/>
    <property type="match status" value="1"/>
</dbReference>
<dbReference type="InterPro" id="IPR035076">
    <property type="entry name" value="Toxin/TOLIP"/>
</dbReference>